<dbReference type="GO" id="GO:0003677">
    <property type="term" value="F:DNA binding"/>
    <property type="evidence" value="ECO:0007669"/>
    <property type="project" value="InterPro"/>
</dbReference>
<comment type="caution">
    <text evidence="2">The sequence shown here is derived from an EMBL/GenBank/DDBJ whole genome shotgun (WGS) entry which is preliminary data.</text>
</comment>
<dbReference type="CDD" id="cd00093">
    <property type="entry name" value="HTH_XRE"/>
    <property type="match status" value="1"/>
</dbReference>
<accession>K0YYY9</accession>
<dbReference type="PROSITE" id="PS50943">
    <property type="entry name" value="HTH_CROC1"/>
    <property type="match status" value="1"/>
</dbReference>
<dbReference type="EMBL" id="AGWQ01000010">
    <property type="protein sequence ID" value="EJZ84894.1"/>
    <property type="molecule type" value="Genomic_DNA"/>
</dbReference>
<keyword evidence="3" id="KW-1185">Reference proteome</keyword>
<evidence type="ECO:0000313" key="2">
    <source>
        <dbReference type="EMBL" id="EJZ84894.1"/>
    </source>
</evidence>
<feature type="domain" description="HTH cro/C1-type" evidence="1">
    <location>
        <begin position="37"/>
        <end position="83"/>
    </location>
</feature>
<dbReference type="STRING" id="883077.HMPREF9241_01670"/>
<dbReference type="Pfam" id="PF01381">
    <property type="entry name" value="HTH_3"/>
    <property type="match status" value="1"/>
</dbReference>
<dbReference type="AlphaFoldDB" id="K0YYY9"/>
<dbReference type="HOGENOM" id="CLU_2366583_0_0_11"/>
<dbReference type="InterPro" id="IPR001387">
    <property type="entry name" value="Cro/C1-type_HTH"/>
</dbReference>
<dbReference type="InterPro" id="IPR010982">
    <property type="entry name" value="Lambda_DNA-bd_dom_sf"/>
</dbReference>
<evidence type="ECO:0000259" key="1">
    <source>
        <dbReference type="PROSITE" id="PS50943"/>
    </source>
</evidence>
<dbReference type="SMART" id="SM00530">
    <property type="entry name" value="HTH_XRE"/>
    <property type="match status" value="1"/>
</dbReference>
<dbReference type="Gene3D" id="1.10.260.40">
    <property type="entry name" value="lambda repressor-like DNA-binding domains"/>
    <property type="match status" value="1"/>
</dbReference>
<organism evidence="2 3">
    <name type="scientific">Schaalia turicensis ACS-279-V-Col4</name>
    <dbReference type="NCBI Taxonomy" id="883077"/>
    <lineage>
        <taxon>Bacteria</taxon>
        <taxon>Bacillati</taxon>
        <taxon>Actinomycetota</taxon>
        <taxon>Actinomycetes</taxon>
        <taxon>Actinomycetales</taxon>
        <taxon>Actinomycetaceae</taxon>
        <taxon>Schaalia</taxon>
    </lineage>
</organism>
<dbReference type="SUPFAM" id="SSF47413">
    <property type="entry name" value="lambda repressor-like DNA-binding domains"/>
    <property type="match status" value="1"/>
</dbReference>
<reference evidence="2 3" key="1">
    <citation type="submission" date="2012-07" db="EMBL/GenBank/DDBJ databases">
        <title>The Genome Sequence of Actinomyces turicensis ACS-279-V-COL4.</title>
        <authorList>
            <consortium name="The Broad Institute Genome Sequencing Platform"/>
            <person name="Earl A."/>
            <person name="Ward D."/>
            <person name="Feldgarden M."/>
            <person name="Gevers D."/>
            <person name="Saerens B."/>
            <person name="Vaneechoutte M."/>
            <person name="Walker B."/>
            <person name="Young S.K."/>
            <person name="Zeng Q."/>
            <person name="Gargeya S."/>
            <person name="Fitzgerald M."/>
            <person name="Haas B."/>
            <person name="Abouelleil A."/>
            <person name="Alvarado L."/>
            <person name="Arachchi H.M."/>
            <person name="Berlin A."/>
            <person name="Chapman S.B."/>
            <person name="Goldberg J."/>
            <person name="Griggs A."/>
            <person name="Gujja S."/>
            <person name="Hansen M."/>
            <person name="Howarth C."/>
            <person name="Imamovic A."/>
            <person name="Larimer J."/>
            <person name="McCowen C."/>
            <person name="Montmayeur A."/>
            <person name="Murphy C."/>
            <person name="Neiman D."/>
            <person name="Pearson M."/>
            <person name="Priest M."/>
            <person name="Roberts A."/>
            <person name="Saif S."/>
            <person name="Shea T."/>
            <person name="Sisk P."/>
            <person name="Sykes S."/>
            <person name="Wortman J."/>
            <person name="Nusbaum C."/>
            <person name="Birren B."/>
        </authorList>
    </citation>
    <scope>NUCLEOTIDE SEQUENCE [LARGE SCALE GENOMIC DNA]</scope>
    <source>
        <strain evidence="2 3">ACS-279-V-Col4</strain>
    </source>
</reference>
<dbReference type="Proteomes" id="UP000003994">
    <property type="component" value="Unassembled WGS sequence"/>
</dbReference>
<gene>
    <name evidence="2" type="ORF">HMPREF9241_01670</name>
</gene>
<proteinExistence type="predicted"/>
<sequence length="95" mass="10462">MYNLTDSQCGNYCSHMAMLESYSALLRSVEVAIALSGKTKKDIAIKAGIHPTTLHRILAGKRDMSVKTMFAIADATNTSPIRLVDRTLCRECLTK</sequence>
<evidence type="ECO:0000313" key="3">
    <source>
        <dbReference type="Proteomes" id="UP000003994"/>
    </source>
</evidence>
<name>K0YYY9_9ACTO</name>
<protein>
    <recommendedName>
        <fullName evidence="1">HTH cro/C1-type domain-containing protein</fullName>
    </recommendedName>
</protein>